<proteinExistence type="predicted"/>
<dbReference type="HOGENOM" id="CLU_3068159_0_0_1"/>
<dbReference type="AlphaFoldDB" id="A0A0C2X2N6"/>
<protein>
    <submittedName>
        <fullName evidence="1">Uncharacterized protein</fullName>
    </submittedName>
</protein>
<keyword evidence="2" id="KW-1185">Reference proteome</keyword>
<accession>A0A0C2X2N6</accession>
<dbReference type="Proteomes" id="UP000054549">
    <property type="component" value="Unassembled WGS sequence"/>
</dbReference>
<dbReference type="InParanoid" id="A0A0C2X2N6"/>
<name>A0A0C2X2N6_AMAMK</name>
<gene>
    <name evidence="1" type="ORF">M378DRAFT_670295</name>
</gene>
<evidence type="ECO:0000313" key="1">
    <source>
        <dbReference type="EMBL" id="KIL63426.1"/>
    </source>
</evidence>
<organism evidence="1 2">
    <name type="scientific">Amanita muscaria (strain Koide BX008)</name>
    <dbReference type="NCBI Taxonomy" id="946122"/>
    <lineage>
        <taxon>Eukaryota</taxon>
        <taxon>Fungi</taxon>
        <taxon>Dikarya</taxon>
        <taxon>Basidiomycota</taxon>
        <taxon>Agaricomycotina</taxon>
        <taxon>Agaricomycetes</taxon>
        <taxon>Agaricomycetidae</taxon>
        <taxon>Agaricales</taxon>
        <taxon>Pluteineae</taxon>
        <taxon>Amanitaceae</taxon>
        <taxon>Amanita</taxon>
    </lineage>
</organism>
<sequence length="53" mass="6044">MNNPPITQGSIKHMVPFNVKRRRLLEDTVGLEFGLRTLHLRCPNMTQKAPSLS</sequence>
<reference evidence="1 2" key="1">
    <citation type="submission" date="2014-04" db="EMBL/GenBank/DDBJ databases">
        <title>Evolutionary Origins and Diversification of the Mycorrhizal Mutualists.</title>
        <authorList>
            <consortium name="DOE Joint Genome Institute"/>
            <consortium name="Mycorrhizal Genomics Consortium"/>
            <person name="Kohler A."/>
            <person name="Kuo A."/>
            <person name="Nagy L.G."/>
            <person name="Floudas D."/>
            <person name="Copeland A."/>
            <person name="Barry K.W."/>
            <person name="Cichocki N."/>
            <person name="Veneault-Fourrey C."/>
            <person name="LaButti K."/>
            <person name="Lindquist E.A."/>
            <person name="Lipzen A."/>
            <person name="Lundell T."/>
            <person name="Morin E."/>
            <person name="Murat C."/>
            <person name="Riley R."/>
            <person name="Ohm R."/>
            <person name="Sun H."/>
            <person name="Tunlid A."/>
            <person name="Henrissat B."/>
            <person name="Grigoriev I.V."/>
            <person name="Hibbett D.S."/>
            <person name="Martin F."/>
        </authorList>
    </citation>
    <scope>NUCLEOTIDE SEQUENCE [LARGE SCALE GENOMIC DNA]</scope>
    <source>
        <strain evidence="1 2">Koide BX008</strain>
    </source>
</reference>
<evidence type="ECO:0000313" key="2">
    <source>
        <dbReference type="Proteomes" id="UP000054549"/>
    </source>
</evidence>
<dbReference type="EMBL" id="KN818259">
    <property type="protein sequence ID" value="KIL63426.1"/>
    <property type="molecule type" value="Genomic_DNA"/>
</dbReference>